<gene>
    <name evidence="1" type="ORF">Pan153_38670</name>
</gene>
<reference evidence="1 2" key="1">
    <citation type="submission" date="2019-02" db="EMBL/GenBank/DDBJ databases">
        <title>Deep-cultivation of Planctomycetes and their phenomic and genomic characterization uncovers novel biology.</title>
        <authorList>
            <person name="Wiegand S."/>
            <person name="Jogler M."/>
            <person name="Boedeker C."/>
            <person name="Pinto D."/>
            <person name="Vollmers J."/>
            <person name="Rivas-Marin E."/>
            <person name="Kohn T."/>
            <person name="Peeters S.H."/>
            <person name="Heuer A."/>
            <person name="Rast P."/>
            <person name="Oberbeckmann S."/>
            <person name="Bunk B."/>
            <person name="Jeske O."/>
            <person name="Meyerdierks A."/>
            <person name="Storesund J.E."/>
            <person name="Kallscheuer N."/>
            <person name="Luecker S."/>
            <person name="Lage O.M."/>
            <person name="Pohl T."/>
            <person name="Merkel B.J."/>
            <person name="Hornburger P."/>
            <person name="Mueller R.-W."/>
            <person name="Bruemmer F."/>
            <person name="Labrenz M."/>
            <person name="Spormann A.M."/>
            <person name="Op den Camp H."/>
            <person name="Overmann J."/>
            <person name="Amann R."/>
            <person name="Jetten M.S.M."/>
            <person name="Mascher T."/>
            <person name="Medema M.H."/>
            <person name="Devos D.P."/>
            <person name="Kaster A.-K."/>
            <person name="Ovreas L."/>
            <person name="Rohde M."/>
            <person name="Galperin M.Y."/>
            <person name="Jogler C."/>
        </authorList>
    </citation>
    <scope>NUCLEOTIDE SEQUENCE [LARGE SCALE GENOMIC DNA]</scope>
    <source>
        <strain evidence="1 2">Pan153</strain>
    </source>
</reference>
<protein>
    <submittedName>
        <fullName evidence="1">Uncharacterized protein</fullName>
    </submittedName>
</protein>
<dbReference type="Proteomes" id="UP000320839">
    <property type="component" value="Chromosome"/>
</dbReference>
<organism evidence="1 2">
    <name type="scientific">Gimesia panareensis</name>
    <dbReference type="NCBI Taxonomy" id="2527978"/>
    <lineage>
        <taxon>Bacteria</taxon>
        <taxon>Pseudomonadati</taxon>
        <taxon>Planctomycetota</taxon>
        <taxon>Planctomycetia</taxon>
        <taxon>Planctomycetales</taxon>
        <taxon>Planctomycetaceae</taxon>
        <taxon>Gimesia</taxon>
    </lineage>
</organism>
<evidence type="ECO:0000313" key="2">
    <source>
        <dbReference type="Proteomes" id="UP000320839"/>
    </source>
</evidence>
<proteinExistence type="predicted"/>
<sequence>MKKCFHFSTTYYTIAVYKQLISLYINSIIDSLCYEIRLKPVTEWYQFPLIRNGIAWISSISQSRNFSTMKALFCSLLLTTLLLSSCSKPYTPKEMTAEEQELKQQLAKYQDQFKAAMQNPETYVLVAVVDRKTTFPDDDQEYTRVLVLQREQLDLDDYGFSPPGKEESEADEDYIEGFFNDVMFWVDAEGNITFDDYEQPPGTEMVVEWCIPNGNYKQVALHFGGNPCTVIDLEQ</sequence>
<accession>A0A518FS76</accession>
<name>A0A518FS76_9PLAN</name>
<dbReference type="EMBL" id="CP036317">
    <property type="protein sequence ID" value="QDV19202.1"/>
    <property type="molecule type" value="Genomic_DNA"/>
</dbReference>
<dbReference type="AlphaFoldDB" id="A0A518FS76"/>
<evidence type="ECO:0000313" key="1">
    <source>
        <dbReference type="EMBL" id="QDV19202.1"/>
    </source>
</evidence>